<dbReference type="EMBL" id="MU275839">
    <property type="protein sequence ID" value="KAI0053545.1"/>
    <property type="molecule type" value="Genomic_DNA"/>
</dbReference>
<protein>
    <submittedName>
        <fullName evidence="1">Uncharacterized protein</fullName>
    </submittedName>
</protein>
<reference evidence="1" key="2">
    <citation type="journal article" date="2022" name="New Phytol.">
        <title>Evolutionary transition to the ectomycorrhizal habit in the genomes of a hyperdiverse lineage of mushroom-forming fungi.</title>
        <authorList>
            <person name="Looney B."/>
            <person name="Miyauchi S."/>
            <person name="Morin E."/>
            <person name="Drula E."/>
            <person name="Courty P.E."/>
            <person name="Kohler A."/>
            <person name="Kuo A."/>
            <person name="LaButti K."/>
            <person name="Pangilinan J."/>
            <person name="Lipzen A."/>
            <person name="Riley R."/>
            <person name="Andreopoulos W."/>
            <person name="He G."/>
            <person name="Johnson J."/>
            <person name="Nolan M."/>
            <person name="Tritt A."/>
            <person name="Barry K.W."/>
            <person name="Grigoriev I.V."/>
            <person name="Nagy L.G."/>
            <person name="Hibbett D."/>
            <person name="Henrissat B."/>
            <person name="Matheny P.B."/>
            <person name="Labbe J."/>
            <person name="Martin F.M."/>
        </authorList>
    </citation>
    <scope>NUCLEOTIDE SEQUENCE</scope>
    <source>
        <strain evidence="1">FP105234-sp</strain>
    </source>
</reference>
<proteinExistence type="predicted"/>
<organism evidence="1 2">
    <name type="scientific">Auriscalpium vulgare</name>
    <dbReference type="NCBI Taxonomy" id="40419"/>
    <lineage>
        <taxon>Eukaryota</taxon>
        <taxon>Fungi</taxon>
        <taxon>Dikarya</taxon>
        <taxon>Basidiomycota</taxon>
        <taxon>Agaricomycotina</taxon>
        <taxon>Agaricomycetes</taxon>
        <taxon>Russulales</taxon>
        <taxon>Auriscalpiaceae</taxon>
        <taxon>Auriscalpium</taxon>
    </lineage>
</organism>
<sequence>MSSNFLPISTTTQTQGKDAVTDYLAHPDYNVVAAFFLGWVFLSSMRHACHSPVLLTSLKRYKAAISPPTDTMGGSAVSPYAEKTGYYPSNPTEDHRREQKYIFVLLLCLFFMLASLSNFLSLLSYGPADSGTACAFVVASGLIASQAARLIGLLVLSLELRKRKIRKWEPWAFWFVLIVVMALTFATTAKAVGGVSRVPQLGISICSRKRFLPTAVLAAILDILLGLYVVIRVFSLSKPPRMKLSVVQDSRIVQGLSLILLELLVVVPNSTVASILVEFIPFSIGALLVITAYTAYNRRDATVIDINLSPPLPGQPPLPPVDPATFSIEPLDLSSLEANVPTFVPVYPDARPARVSAPQSETTSLASLPDATIQTSVRRSALSYAMPHQVPIPSLQMGPPQREEVQTRRFRILPSQTLFAASLDQKRHDGLGLPPRPAIRVNVPAVSQAPDYSPEDSQSEDRRMSSFGSPSSTILGSDIIRATSHGRKDRTKTRSHRYSQGLSPTSQTGSLVSPVHSTRHRSWASMRINVPNRSLPVVHERSSTAPTFGRSSIQEEDVPPVPELPEHEAAVAQVVLAGPERAGAMMPMLSPGIARTSLVRGPRPFPTNPPGLSRS</sequence>
<accession>A0ACB8SC85</accession>
<dbReference type="Proteomes" id="UP000814033">
    <property type="component" value="Unassembled WGS sequence"/>
</dbReference>
<keyword evidence="2" id="KW-1185">Reference proteome</keyword>
<name>A0ACB8SC85_9AGAM</name>
<evidence type="ECO:0000313" key="2">
    <source>
        <dbReference type="Proteomes" id="UP000814033"/>
    </source>
</evidence>
<gene>
    <name evidence="1" type="ORF">FA95DRAFT_1585854</name>
</gene>
<evidence type="ECO:0000313" key="1">
    <source>
        <dbReference type="EMBL" id="KAI0053545.1"/>
    </source>
</evidence>
<reference evidence="1" key="1">
    <citation type="submission" date="2021-02" db="EMBL/GenBank/DDBJ databases">
        <authorList>
            <consortium name="DOE Joint Genome Institute"/>
            <person name="Ahrendt S."/>
            <person name="Looney B.P."/>
            <person name="Miyauchi S."/>
            <person name="Morin E."/>
            <person name="Drula E."/>
            <person name="Courty P.E."/>
            <person name="Chicoki N."/>
            <person name="Fauchery L."/>
            <person name="Kohler A."/>
            <person name="Kuo A."/>
            <person name="Labutti K."/>
            <person name="Pangilinan J."/>
            <person name="Lipzen A."/>
            <person name="Riley R."/>
            <person name="Andreopoulos W."/>
            <person name="He G."/>
            <person name="Johnson J."/>
            <person name="Barry K.W."/>
            <person name="Grigoriev I.V."/>
            <person name="Nagy L."/>
            <person name="Hibbett D."/>
            <person name="Henrissat B."/>
            <person name="Matheny P.B."/>
            <person name="Labbe J."/>
            <person name="Martin F."/>
        </authorList>
    </citation>
    <scope>NUCLEOTIDE SEQUENCE</scope>
    <source>
        <strain evidence="1">FP105234-sp</strain>
    </source>
</reference>
<comment type="caution">
    <text evidence="1">The sequence shown here is derived from an EMBL/GenBank/DDBJ whole genome shotgun (WGS) entry which is preliminary data.</text>
</comment>